<dbReference type="Proteomes" id="UP000274601">
    <property type="component" value="Unassembled WGS sequence"/>
</dbReference>
<gene>
    <name evidence="1" type="ORF">BZB76_1107</name>
</gene>
<dbReference type="EMBL" id="RBWU01000001">
    <property type="protein sequence ID" value="RKS79632.1"/>
    <property type="molecule type" value="Genomic_DNA"/>
</dbReference>
<reference evidence="1 2" key="1">
    <citation type="submission" date="2018-10" db="EMBL/GenBank/DDBJ databases">
        <title>Genomic Encyclopedia of Archaeal and Bacterial Type Strains, Phase II (KMG-II): from individual species to whole genera.</title>
        <authorList>
            <person name="Goeker M."/>
        </authorList>
    </citation>
    <scope>NUCLEOTIDE SEQUENCE [LARGE SCALE GENOMIC DNA]</scope>
    <source>
        <strain evidence="1 2">DSM 43383</strain>
    </source>
</reference>
<comment type="caution">
    <text evidence="1">The sequence shown here is derived from an EMBL/GenBank/DDBJ whole genome shotgun (WGS) entry which is preliminary data.</text>
</comment>
<accession>A0A495R029</accession>
<sequence length="260" mass="28303">MAYSVSRLNRTTTARWWLSLEKSEGRERIYRALRDLLDAGAPTYTARPTRPELNRRLGITSSSTFYHAINNSRFKEALGPSDFRTRLDHGDAMATLVAEAKIWSYADHRQGWLNGLSRLPGGSVRCAVLSLVDVLSRWAVAEPGLATVYGFAAPHSAVQDLCTVLPCEITETRAGELLAKVVTEARGPFGMSSGAVVDAVYDDLTEILHAPAAITGMVEGIRGRLRDLQAPLGSLSDAELDAALPTWVPREALRLLTEGA</sequence>
<evidence type="ECO:0000313" key="1">
    <source>
        <dbReference type="EMBL" id="RKS79632.1"/>
    </source>
</evidence>
<keyword evidence="2" id="KW-1185">Reference proteome</keyword>
<name>A0A495R029_9ACTN</name>
<dbReference type="AlphaFoldDB" id="A0A495R029"/>
<dbReference type="OrthoDB" id="3457128at2"/>
<protein>
    <submittedName>
        <fullName evidence="1">Uncharacterized protein</fullName>
    </submittedName>
</protein>
<proteinExistence type="predicted"/>
<evidence type="ECO:0000313" key="2">
    <source>
        <dbReference type="Proteomes" id="UP000274601"/>
    </source>
</evidence>
<dbReference type="RefSeq" id="WP_121433121.1">
    <property type="nucleotide sequence ID" value="NZ_RBWU01000001.1"/>
</dbReference>
<organism evidence="1 2">
    <name type="scientific">Actinomadura pelletieri DSM 43383</name>
    <dbReference type="NCBI Taxonomy" id="1120940"/>
    <lineage>
        <taxon>Bacteria</taxon>
        <taxon>Bacillati</taxon>
        <taxon>Actinomycetota</taxon>
        <taxon>Actinomycetes</taxon>
        <taxon>Streptosporangiales</taxon>
        <taxon>Thermomonosporaceae</taxon>
        <taxon>Actinomadura</taxon>
    </lineage>
</organism>